<keyword evidence="1" id="KW-0521">NADP</keyword>
<accession>A0A1Y2AXG0</accession>
<evidence type="ECO:0000313" key="4">
    <source>
        <dbReference type="Proteomes" id="UP000193986"/>
    </source>
</evidence>
<keyword evidence="4" id="KW-1185">Reference proteome</keyword>
<dbReference type="AlphaFoldDB" id="A0A1Y2AXG0"/>
<organism evidence="3 4">
    <name type="scientific">Naematelia encephala</name>
    <dbReference type="NCBI Taxonomy" id="71784"/>
    <lineage>
        <taxon>Eukaryota</taxon>
        <taxon>Fungi</taxon>
        <taxon>Dikarya</taxon>
        <taxon>Basidiomycota</taxon>
        <taxon>Agaricomycotina</taxon>
        <taxon>Tremellomycetes</taxon>
        <taxon>Tremellales</taxon>
        <taxon>Naemateliaceae</taxon>
        <taxon>Naematelia</taxon>
    </lineage>
</organism>
<reference evidence="3 4" key="1">
    <citation type="submission" date="2016-07" db="EMBL/GenBank/DDBJ databases">
        <title>Pervasive Adenine N6-methylation of Active Genes in Fungi.</title>
        <authorList>
            <consortium name="DOE Joint Genome Institute"/>
            <person name="Mondo S.J."/>
            <person name="Dannebaum R.O."/>
            <person name="Kuo R.C."/>
            <person name="Labutti K."/>
            <person name="Haridas S."/>
            <person name="Kuo A."/>
            <person name="Salamov A."/>
            <person name="Ahrendt S.R."/>
            <person name="Lipzen A."/>
            <person name="Sullivan W."/>
            <person name="Andreopoulos W.B."/>
            <person name="Clum A."/>
            <person name="Lindquist E."/>
            <person name="Daum C."/>
            <person name="Ramamoorthy G.K."/>
            <person name="Gryganskyi A."/>
            <person name="Culley D."/>
            <person name="Magnuson J.K."/>
            <person name="James T.Y."/>
            <person name="O'Malley M.A."/>
            <person name="Stajich J.E."/>
            <person name="Spatafora J.W."/>
            <person name="Visel A."/>
            <person name="Grigoriev I.V."/>
        </authorList>
    </citation>
    <scope>NUCLEOTIDE SEQUENCE [LARGE SCALE GENOMIC DNA]</scope>
    <source>
        <strain evidence="3 4">68-887.2</strain>
    </source>
</reference>
<gene>
    <name evidence="3" type="ORF">BCR39DRAFT_599556</name>
</gene>
<name>A0A1Y2AXG0_9TREE</name>
<evidence type="ECO:0000313" key="3">
    <source>
        <dbReference type="EMBL" id="ORY26970.1"/>
    </source>
</evidence>
<evidence type="ECO:0000256" key="2">
    <source>
        <dbReference type="ARBA" id="ARBA00023002"/>
    </source>
</evidence>
<keyword evidence="2" id="KW-0560">Oxidoreductase</keyword>
<dbReference type="OrthoDB" id="5283654at2759"/>
<dbReference type="EMBL" id="MCFC01000042">
    <property type="protein sequence ID" value="ORY26970.1"/>
    <property type="molecule type" value="Genomic_DNA"/>
</dbReference>
<dbReference type="InParanoid" id="A0A1Y2AXG0"/>
<dbReference type="PANTHER" id="PTHR47706:SF9">
    <property type="entry name" value="NMRA-LIKE DOMAIN-CONTAINING PROTEIN-RELATED"/>
    <property type="match status" value="1"/>
</dbReference>
<evidence type="ECO:0008006" key="5">
    <source>
        <dbReference type="Google" id="ProtNLM"/>
    </source>
</evidence>
<dbReference type="PANTHER" id="PTHR47706">
    <property type="entry name" value="NMRA-LIKE FAMILY PROTEIN"/>
    <property type="match status" value="1"/>
</dbReference>
<dbReference type="GO" id="GO:0016491">
    <property type="term" value="F:oxidoreductase activity"/>
    <property type="evidence" value="ECO:0007669"/>
    <property type="project" value="UniProtKB-KW"/>
</dbReference>
<dbReference type="InterPro" id="IPR051609">
    <property type="entry name" value="NmrA/Isoflavone_reductase-like"/>
</dbReference>
<sequence length="290" mass="31461">MVHTHTVGLIGHTGNIGKQILKHLIKPYEDGKLNIIILHRAGSDLSSVPKGIETRQVDISKPVDVALLVGINTLVTAVAFEVMGNTVNLVDAFAKSPDAVTFIPSYYSAAWSEADIAIPQMAVVNQHFLPPIQKAKEAGVGVTIVHSGLFSEYLFVIPFVGASLKDNTIQANAAMLEKTFPIITHEYLGAGIAQLVTNPPETIKDKSYSFIEYQVKGQGLVEAFEAVNGSKPTIIDFTEKDYEEGLNNPMGPIGTLYKAHWSTGELVYPNETKPEGITSKSLVELAKIYK</sequence>
<dbReference type="Proteomes" id="UP000193986">
    <property type="component" value="Unassembled WGS sequence"/>
</dbReference>
<proteinExistence type="predicted"/>
<comment type="caution">
    <text evidence="3">The sequence shown here is derived from an EMBL/GenBank/DDBJ whole genome shotgun (WGS) entry which is preliminary data.</text>
</comment>
<dbReference type="SUPFAM" id="SSF51735">
    <property type="entry name" value="NAD(P)-binding Rossmann-fold domains"/>
    <property type="match status" value="1"/>
</dbReference>
<protein>
    <recommendedName>
        <fullName evidence="5">NmrA-like domain-containing protein</fullName>
    </recommendedName>
</protein>
<dbReference type="Gene3D" id="3.40.50.720">
    <property type="entry name" value="NAD(P)-binding Rossmann-like Domain"/>
    <property type="match status" value="1"/>
</dbReference>
<dbReference type="STRING" id="71784.A0A1Y2AXG0"/>
<evidence type="ECO:0000256" key="1">
    <source>
        <dbReference type="ARBA" id="ARBA00022857"/>
    </source>
</evidence>
<dbReference type="InterPro" id="IPR036291">
    <property type="entry name" value="NAD(P)-bd_dom_sf"/>
</dbReference>